<dbReference type="PANTHER" id="PTHR13271">
    <property type="entry name" value="UNCHARACTERIZED PUTATIVE METHYLTRANSFERASE"/>
    <property type="match status" value="1"/>
</dbReference>
<dbReference type="InParanoid" id="A8PWG2"/>
<evidence type="ECO:0000313" key="5">
    <source>
        <dbReference type="Proteomes" id="UP000008837"/>
    </source>
</evidence>
<dbReference type="SUPFAM" id="SSF82199">
    <property type="entry name" value="SET domain"/>
    <property type="match status" value="1"/>
</dbReference>
<dbReference type="VEuPathDB" id="FungiDB:MGL_1089"/>
<dbReference type="InterPro" id="IPR050600">
    <property type="entry name" value="SETD3_SETD6_MTase"/>
</dbReference>
<dbReference type="GO" id="GO:0016279">
    <property type="term" value="F:protein-lysine N-methyltransferase activity"/>
    <property type="evidence" value="ECO:0007669"/>
    <property type="project" value="UniProtKB-ARBA"/>
</dbReference>
<evidence type="ECO:0000256" key="2">
    <source>
        <dbReference type="ARBA" id="ARBA00022679"/>
    </source>
</evidence>
<gene>
    <name evidence="4" type="ORF">MGL_1089</name>
</gene>
<dbReference type="OrthoDB" id="341421at2759"/>
<evidence type="ECO:0008006" key="6">
    <source>
        <dbReference type="Google" id="ProtNLM"/>
    </source>
</evidence>
<keyword evidence="2" id="KW-0808">Transferase</keyword>
<comment type="caution">
    <text evidence="4">The sequence shown here is derived from an EMBL/GenBank/DDBJ whole genome shotgun (WGS) entry which is preliminary data.</text>
</comment>
<evidence type="ECO:0000256" key="3">
    <source>
        <dbReference type="ARBA" id="ARBA00022691"/>
    </source>
</evidence>
<dbReference type="InterPro" id="IPR046341">
    <property type="entry name" value="SET_dom_sf"/>
</dbReference>
<dbReference type="GO" id="GO:0032259">
    <property type="term" value="P:methylation"/>
    <property type="evidence" value="ECO:0007669"/>
    <property type="project" value="UniProtKB-KW"/>
</dbReference>
<reference evidence="4 5" key="1">
    <citation type="journal article" date="2007" name="Proc. Natl. Acad. Sci. U.S.A.">
        <title>Dandruff-associated Malassezia genomes reveal convergent and divergent virulence traits shared with plant and human fungal pathogens.</title>
        <authorList>
            <person name="Xu J."/>
            <person name="Saunders C.W."/>
            <person name="Hu P."/>
            <person name="Grant R.A."/>
            <person name="Boekhout T."/>
            <person name="Kuramae E.E."/>
            <person name="Kronstad J.W."/>
            <person name="Deangelis Y.M."/>
            <person name="Reeder N.L."/>
            <person name="Johnstone K.R."/>
            <person name="Leland M."/>
            <person name="Fieno A.M."/>
            <person name="Begley W.M."/>
            <person name="Sun Y."/>
            <person name="Lacey M.P."/>
            <person name="Chaudhary T."/>
            <person name="Keough T."/>
            <person name="Chu L."/>
            <person name="Sears R."/>
            <person name="Yuan B."/>
            <person name="Dawson T.L.Jr."/>
        </authorList>
    </citation>
    <scope>NUCLEOTIDE SEQUENCE [LARGE SCALE GENOMIC DNA]</scope>
    <source>
        <strain evidence="5">ATCC MYA-4612 / CBS 7966</strain>
    </source>
</reference>
<dbReference type="Gene3D" id="3.90.1410.10">
    <property type="entry name" value="set domain protein methyltransferase, domain 1"/>
    <property type="match status" value="1"/>
</dbReference>
<dbReference type="GeneID" id="5856126"/>
<proteinExistence type="predicted"/>
<protein>
    <recommendedName>
        <fullName evidence="6">SET domain-containing protein</fullName>
    </recommendedName>
</protein>
<sequence>MTRGRHVHWAPLQTADPRTTSTATDAATTSSLSPLSSHQILACVLAQWRATSQQLGSTQESISRMDAFFSSLPTDFDTMPLTWMLDGRTHLLDALPPSAVHKFASVRTRYENDWSRVRSLDSTTLESLWASVGLPGTRAGALNERHFAWGWLCTNSRCVYMDLHYVKHEDNFTLAPLLDMANHTALRQKECTVRYSAVDGMELCAPPESSLQAGEAVCITYGPHDNATLLVEYGFVLPRNVNANRLGLSDQVNAASSWHGNPHASVWLDEAVDRLMESQGAAGEWKRSLLQKEGYWGDYTLQAKPEPAHPSHRLYTALRLLSMEVQMGANDKTDTTSTSASTKKRCMERVYLPEDAERVWRLVTYGVRDQLPAANEQVVRQFLVTLCHDTDHELTARLTRLDGMDDASSCMVRTLLVEERMIARIVRAGVERGDEW</sequence>
<keyword evidence="5" id="KW-1185">Reference proteome</keyword>
<dbReference type="Proteomes" id="UP000008837">
    <property type="component" value="Unassembled WGS sequence"/>
</dbReference>
<keyword evidence="1" id="KW-0489">Methyltransferase</keyword>
<evidence type="ECO:0000256" key="1">
    <source>
        <dbReference type="ARBA" id="ARBA00022603"/>
    </source>
</evidence>
<name>A8PWG2_MALGO</name>
<dbReference type="RefSeq" id="XP_001731821.1">
    <property type="nucleotide sequence ID" value="XM_001731769.1"/>
</dbReference>
<organism evidence="4 5">
    <name type="scientific">Malassezia globosa (strain ATCC MYA-4612 / CBS 7966)</name>
    <name type="common">Dandruff-associated fungus</name>
    <dbReference type="NCBI Taxonomy" id="425265"/>
    <lineage>
        <taxon>Eukaryota</taxon>
        <taxon>Fungi</taxon>
        <taxon>Dikarya</taxon>
        <taxon>Basidiomycota</taxon>
        <taxon>Ustilaginomycotina</taxon>
        <taxon>Malasseziomycetes</taxon>
        <taxon>Malasseziales</taxon>
        <taxon>Malasseziaceae</taxon>
        <taxon>Malassezia</taxon>
    </lineage>
</organism>
<keyword evidence="3" id="KW-0949">S-adenosyl-L-methionine</keyword>
<accession>A8PWG2</accession>
<dbReference type="EMBL" id="AAYY01000003">
    <property type="protein sequence ID" value="EDP44607.1"/>
    <property type="molecule type" value="Genomic_DNA"/>
</dbReference>
<dbReference type="PANTHER" id="PTHR13271:SF47">
    <property type="entry name" value="ACTIN-HISTIDINE N-METHYLTRANSFERASE"/>
    <property type="match status" value="1"/>
</dbReference>
<evidence type="ECO:0000313" key="4">
    <source>
        <dbReference type="EMBL" id="EDP44607.1"/>
    </source>
</evidence>
<dbReference type="STRING" id="425265.A8PWG2"/>
<dbReference type="KEGG" id="mgl:MGL_1089"/>
<dbReference type="AlphaFoldDB" id="A8PWG2"/>